<protein>
    <submittedName>
        <fullName evidence="1">Uncharacterized protein</fullName>
    </submittedName>
</protein>
<organism evidence="1">
    <name type="scientific">marine metagenome</name>
    <dbReference type="NCBI Taxonomy" id="408172"/>
    <lineage>
        <taxon>unclassified sequences</taxon>
        <taxon>metagenomes</taxon>
        <taxon>ecological metagenomes</taxon>
    </lineage>
</organism>
<name>A0A382ZDP9_9ZZZZ</name>
<sequence length="23" mass="2635">DRILSEVISRGPLPLFRSFSFVV</sequence>
<dbReference type="EMBL" id="UINC01182804">
    <property type="protein sequence ID" value="SVD93225.1"/>
    <property type="molecule type" value="Genomic_DNA"/>
</dbReference>
<reference evidence="1" key="1">
    <citation type="submission" date="2018-05" db="EMBL/GenBank/DDBJ databases">
        <authorList>
            <person name="Lanie J.A."/>
            <person name="Ng W.-L."/>
            <person name="Kazmierczak K.M."/>
            <person name="Andrzejewski T.M."/>
            <person name="Davidsen T.M."/>
            <person name="Wayne K.J."/>
            <person name="Tettelin H."/>
            <person name="Glass J.I."/>
            <person name="Rusch D."/>
            <person name="Podicherti R."/>
            <person name="Tsui H.-C.T."/>
            <person name="Winkler M.E."/>
        </authorList>
    </citation>
    <scope>NUCLEOTIDE SEQUENCE</scope>
</reference>
<proteinExistence type="predicted"/>
<dbReference type="AlphaFoldDB" id="A0A382ZDP9"/>
<accession>A0A382ZDP9</accession>
<gene>
    <name evidence="1" type="ORF">METZ01_LOCUS446079</name>
</gene>
<evidence type="ECO:0000313" key="1">
    <source>
        <dbReference type="EMBL" id="SVD93225.1"/>
    </source>
</evidence>
<feature type="non-terminal residue" evidence="1">
    <location>
        <position position="1"/>
    </location>
</feature>